<accession>A0A6N9T1N0</accession>
<keyword evidence="2 5" id="KW-0413">Isomerase</keyword>
<evidence type="ECO:0000256" key="1">
    <source>
        <dbReference type="ARBA" id="ARBA00022490"/>
    </source>
</evidence>
<dbReference type="Pfam" id="PF05336">
    <property type="entry name" value="rhaM"/>
    <property type="match status" value="1"/>
</dbReference>
<proteinExistence type="inferred from homology"/>
<keyword evidence="1 5" id="KW-0963">Cytoplasm</keyword>
<keyword evidence="3 5" id="KW-0119">Carbohydrate metabolism</keyword>
<dbReference type="GO" id="GO:0019301">
    <property type="term" value="P:rhamnose catabolic process"/>
    <property type="evidence" value="ECO:0007669"/>
    <property type="project" value="UniProtKB-UniRule"/>
</dbReference>
<reference evidence="7 8" key="1">
    <citation type="submission" date="2020-01" db="EMBL/GenBank/DDBJ databases">
        <title>Jiella pacifica sp. nov.</title>
        <authorList>
            <person name="Xue Z."/>
            <person name="Zhu S."/>
            <person name="Chen J."/>
            <person name="Yang J."/>
        </authorList>
    </citation>
    <scope>NUCLEOTIDE SEQUENCE [LARGE SCALE GENOMIC DNA]</scope>
    <source>
        <strain evidence="7 8">40Bstr34</strain>
    </source>
</reference>
<dbReference type="InterPro" id="IPR008000">
    <property type="entry name" value="Rham/fucose_mutarotase"/>
</dbReference>
<feature type="binding site" evidence="5">
    <location>
        <position position="56"/>
    </location>
    <ligand>
        <name>substrate</name>
    </ligand>
</feature>
<dbReference type="EC" id="5.1.3.32" evidence="5 6"/>
<evidence type="ECO:0000256" key="5">
    <source>
        <dbReference type="HAMAP-Rule" id="MF_01663"/>
    </source>
</evidence>
<protein>
    <recommendedName>
        <fullName evidence="5 6">L-rhamnose mutarotase</fullName>
        <ecNumber evidence="5 6">5.1.3.32</ecNumber>
    </recommendedName>
    <alternativeName>
        <fullName evidence="5">Rhamnose 1-epimerase</fullName>
    </alternativeName>
    <alternativeName>
        <fullName evidence="5">Type-3 mutarotase</fullName>
    </alternativeName>
</protein>
<dbReference type="InterPro" id="IPR011008">
    <property type="entry name" value="Dimeric_a/b-barrel"/>
</dbReference>
<comment type="subunit">
    <text evidence="5">Homodimer.</text>
</comment>
<evidence type="ECO:0000313" key="8">
    <source>
        <dbReference type="Proteomes" id="UP000469011"/>
    </source>
</evidence>
<evidence type="ECO:0000256" key="6">
    <source>
        <dbReference type="NCBIfam" id="TIGR02625"/>
    </source>
</evidence>
<comment type="function">
    <text evidence="5">Involved in the anomeric conversion of L-rhamnose.</text>
</comment>
<name>A0A6N9T1N0_9HYPH</name>
<dbReference type="Proteomes" id="UP000469011">
    <property type="component" value="Unassembled WGS sequence"/>
</dbReference>
<feature type="binding site" evidence="5">
    <location>
        <position position="33"/>
    </location>
    <ligand>
        <name>substrate</name>
    </ligand>
</feature>
<comment type="catalytic activity">
    <reaction evidence="5">
        <text>alpha-L-rhamnose = beta-L-rhamnose</text>
        <dbReference type="Rhea" id="RHEA:25584"/>
        <dbReference type="ChEBI" id="CHEBI:27586"/>
        <dbReference type="ChEBI" id="CHEBI:27907"/>
        <dbReference type="EC" id="5.1.3.32"/>
    </reaction>
</comment>
<dbReference type="GO" id="GO:0062192">
    <property type="term" value="F:L-rhamnose mutarotase activity"/>
    <property type="evidence" value="ECO:0007669"/>
    <property type="project" value="UniProtKB-UniRule"/>
</dbReference>
<organism evidence="7 8">
    <name type="scientific">Jiella pacifica</name>
    <dbReference type="NCBI Taxonomy" id="2696469"/>
    <lineage>
        <taxon>Bacteria</taxon>
        <taxon>Pseudomonadati</taxon>
        <taxon>Pseudomonadota</taxon>
        <taxon>Alphaproteobacteria</taxon>
        <taxon>Hyphomicrobiales</taxon>
        <taxon>Aurantimonadaceae</taxon>
        <taxon>Jiella</taxon>
    </lineage>
</organism>
<dbReference type="SUPFAM" id="SSF54909">
    <property type="entry name" value="Dimeric alpha+beta barrel"/>
    <property type="match status" value="1"/>
</dbReference>
<dbReference type="EMBL" id="JAAAMG010000004">
    <property type="protein sequence ID" value="NDW04095.1"/>
    <property type="molecule type" value="Genomic_DNA"/>
</dbReference>
<dbReference type="HAMAP" id="MF_01663">
    <property type="entry name" value="L_rham_rotase"/>
    <property type="match status" value="1"/>
</dbReference>
<keyword evidence="4 5" id="KW-0684">Rhamnose metabolism</keyword>
<comment type="pathway">
    <text evidence="5">Carbohydrate metabolism; L-rhamnose metabolism.</text>
</comment>
<dbReference type="AlphaFoldDB" id="A0A6N9T1N0"/>
<evidence type="ECO:0000256" key="2">
    <source>
        <dbReference type="ARBA" id="ARBA00023235"/>
    </source>
</evidence>
<comment type="subcellular location">
    <subcellularLocation>
        <location evidence="5">Cytoplasm</location>
    </subcellularLocation>
</comment>
<keyword evidence="8" id="KW-1185">Reference proteome</keyword>
<evidence type="ECO:0000256" key="4">
    <source>
        <dbReference type="ARBA" id="ARBA00023308"/>
    </source>
</evidence>
<dbReference type="Gene3D" id="3.30.70.100">
    <property type="match status" value="1"/>
</dbReference>
<dbReference type="PANTHER" id="PTHR34389:SF2">
    <property type="entry name" value="L-RHAMNOSE MUTAROTASE"/>
    <property type="match status" value="1"/>
</dbReference>
<dbReference type="UniPathway" id="UPA00125"/>
<evidence type="ECO:0000256" key="3">
    <source>
        <dbReference type="ARBA" id="ARBA00023277"/>
    </source>
</evidence>
<dbReference type="RefSeq" id="WP_163462126.1">
    <property type="nucleotide sequence ID" value="NZ_JAAAMG010000004.1"/>
</dbReference>
<comment type="caution">
    <text evidence="7">The sequence shown here is derived from an EMBL/GenBank/DDBJ whole genome shotgun (WGS) entry which is preliminary data.</text>
</comment>
<dbReference type="InterPro" id="IPR013448">
    <property type="entry name" value="L-rhamnose_mutarotase"/>
</dbReference>
<dbReference type="PANTHER" id="PTHR34389">
    <property type="entry name" value="L-RHAMNOSE MUTAROTASE"/>
    <property type="match status" value="1"/>
</dbReference>
<dbReference type="NCBIfam" id="TIGR02625">
    <property type="entry name" value="YiiL_rotase"/>
    <property type="match status" value="1"/>
</dbReference>
<comment type="similarity">
    <text evidence="5">Belongs to the rhamnose mutarotase family.</text>
</comment>
<evidence type="ECO:0000313" key="7">
    <source>
        <dbReference type="EMBL" id="NDW04095.1"/>
    </source>
</evidence>
<feature type="binding site" evidence="5">
    <location>
        <begin position="91"/>
        <end position="92"/>
    </location>
    <ligand>
        <name>substrate</name>
    </ligand>
</feature>
<gene>
    <name evidence="5 7" type="primary">rhaM</name>
    <name evidence="7" type="ORF">GTK09_06600</name>
</gene>
<sequence length="119" mass="14097">MSRDETLPGGDTDEAFERVAFRMRLHPGKAEEYRRRHDEIWPELVELLREAGVRDYAIFLDPEANALFATLERRRDHRMDALPDHPVMRRWWAMMADIMETEADDEPVSVPLQPMFRMA</sequence>
<dbReference type="GO" id="GO:0005737">
    <property type="term" value="C:cytoplasm"/>
    <property type="evidence" value="ECO:0007669"/>
    <property type="project" value="UniProtKB-SubCell"/>
</dbReference>
<feature type="active site" description="Proton donor" evidence="5">
    <location>
        <position position="37"/>
    </location>
</feature>